<protein>
    <recommendedName>
        <fullName evidence="1">Thioredoxin domain-containing protein</fullName>
    </recommendedName>
</protein>
<evidence type="ECO:0000313" key="2">
    <source>
        <dbReference type="EMBL" id="OQP58193.1"/>
    </source>
</evidence>
<dbReference type="STRING" id="1703345.A3860_07665"/>
<name>A0A1V9FIJ7_9BACT</name>
<dbReference type="RefSeq" id="WP_081155340.1">
    <property type="nucleotide sequence ID" value="NZ_LVYD01000102.1"/>
</dbReference>
<dbReference type="InterPro" id="IPR012336">
    <property type="entry name" value="Thioredoxin-like_fold"/>
</dbReference>
<dbReference type="InterPro" id="IPR013766">
    <property type="entry name" value="Thioredoxin_domain"/>
</dbReference>
<dbReference type="Gene3D" id="3.40.30.10">
    <property type="entry name" value="Glutaredoxin"/>
    <property type="match status" value="1"/>
</dbReference>
<dbReference type="SUPFAM" id="SSF56300">
    <property type="entry name" value="Metallo-dependent phosphatases"/>
    <property type="match status" value="1"/>
</dbReference>
<organism evidence="2 3">
    <name type="scientific">Niastella vici</name>
    <dbReference type="NCBI Taxonomy" id="1703345"/>
    <lineage>
        <taxon>Bacteria</taxon>
        <taxon>Pseudomonadati</taxon>
        <taxon>Bacteroidota</taxon>
        <taxon>Chitinophagia</taxon>
        <taxon>Chitinophagales</taxon>
        <taxon>Chitinophagaceae</taxon>
        <taxon>Niastella</taxon>
    </lineage>
</organism>
<dbReference type="CDD" id="cd02966">
    <property type="entry name" value="TlpA_like_family"/>
    <property type="match status" value="1"/>
</dbReference>
<dbReference type="Proteomes" id="UP000192796">
    <property type="component" value="Unassembled WGS sequence"/>
</dbReference>
<dbReference type="InterPro" id="IPR029052">
    <property type="entry name" value="Metallo-depent_PP-like"/>
</dbReference>
<keyword evidence="3" id="KW-1185">Reference proteome</keyword>
<feature type="domain" description="Thioredoxin" evidence="1">
    <location>
        <begin position="350"/>
        <end position="500"/>
    </location>
</feature>
<reference evidence="2 3" key="1">
    <citation type="submission" date="2016-03" db="EMBL/GenBank/DDBJ databases">
        <title>Niastella vici sp. nov., isolated from farmland soil.</title>
        <authorList>
            <person name="Chen L."/>
            <person name="Wang D."/>
            <person name="Yang S."/>
            <person name="Wang G."/>
        </authorList>
    </citation>
    <scope>NUCLEOTIDE SEQUENCE [LARGE SCALE GENOMIC DNA]</scope>
    <source>
        <strain evidence="2 3">DJ57</strain>
    </source>
</reference>
<dbReference type="InterPro" id="IPR004843">
    <property type="entry name" value="Calcineurin-like_PHP"/>
</dbReference>
<dbReference type="GO" id="GO:0016787">
    <property type="term" value="F:hydrolase activity"/>
    <property type="evidence" value="ECO:0007669"/>
    <property type="project" value="InterPro"/>
</dbReference>
<dbReference type="Gene3D" id="3.60.21.10">
    <property type="match status" value="1"/>
</dbReference>
<comment type="caution">
    <text evidence="2">The sequence shown here is derived from an EMBL/GenBank/DDBJ whole genome shotgun (WGS) entry which is preliminary data.</text>
</comment>
<accession>A0A1V9FIJ7</accession>
<dbReference type="PANTHER" id="PTHR46546:SF4">
    <property type="entry name" value="SHEWANELLA-LIKE PROTEIN PHOSPHATASE 1"/>
    <property type="match status" value="1"/>
</dbReference>
<dbReference type="SUPFAM" id="SSF52833">
    <property type="entry name" value="Thioredoxin-like"/>
    <property type="match status" value="1"/>
</dbReference>
<dbReference type="Pfam" id="PF13905">
    <property type="entry name" value="Thioredoxin_8"/>
    <property type="match status" value="1"/>
</dbReference>
<proteinExistence type="predicted"/>
<evidence type="ECO:0000313" key="3">
    <source>
        <dbReference type="Proteomes" id="UP000192796"/>
    </source>
</evidence>
<dbReference type="PANTHER" id="PTHR46546">
    <property type="entry name" value="SHEWANELLA-LIKE PROTEIN PHOSPHATASE 1"/>
    <property type="match status" value="1"/>
</dbReference>
<evidence type="ECO:0000259" key="1">
    <source>
        <dbReference type="PROSITE" id="PS51352"/>
    </source>
</evidence>
<dbReference type="AlphaFoldDB" id="A0A1V9FIJ7"/>
<dbReference type="Pfam" id="PF00149">
    <property type="entry name" value="Metallophos"/>
    <property type="match status" value="1"/>
</dbReference>
<dbReference type="OrthoDB" id="983020at2"/>
<gene>
    <name evidence="2" type="ORF">A3860_07665</name>
</gene>
<dbReference type="EMBL" id="LVYD01000102">
    <property type="protein sequence ID" value="OQP58193.1"/>
    <property type="molecule type" value="Genomic_DNA"/>
</dbReference>
<dbReference type="PROSITE" id="PS51352">
    <property type="entry name" value="THIOREDOXIN_2"/>
    <property type="match status" value="1"/>
</dbReference>
<sequence>MKLSLSFAIVFLFCQKIYSQKNSIIEIELPQSNVINTAVLTCYPADYIGPVVKDKKITGINVNNYIKWKLPADSLLMISSNLLSKGNSFLIEPGDSVRVHFEGNEPVFSGKGANKFSLIQKIEKKVRSFEQSEAYEKLPGKYTQTASLKEYLDWNAYLNNLSDSISAITDSYRQVISTPIFNRLKTTRLIKIEKVRLEKFWGLLLYCLYENAGEEPKKFGLSANDLLNIADSTLYGAAAQWLYANGQSGSSSYFWSVNQIAALKKQGFILTDSFSNKTNRYIFLYENAKSSLTGVIREKTCCEILSLAITKLGFIPEVETMLSNYYVQNGFTDYKKWLKDFETETRERRLGKGRTAPDFSLTDISGELFTKDKLKGKIAILDFWFTGCIGCMQMTPGMHEVEEAFKNDTNVVFVNISLDKNREQWVKSVAQGKFNTGKGINLYTGEKGSDHPMIRDYNISGYPTLYILDPFGKVARNPVPDPRGSRGKSALISLIRHQLALLQDGPYLLQQGDSIISYTVNNAIVQTRQFEKKDLTVNVQTDEAGKTFDVKIRPAYAVEPAEYPQPSKLFVLSDIEGNFDSFRKLLQANKIIDDNYNWTFGTGHLAFNGDMFDRGEQVTECLWLIYSLEEKAKAAGGYVHFILGNHEIMNLNGDTRYNQEKYKLNVSLLKKDDLNELWGQQSELGKWLRSKNIMEKIGNNLVVHGGISPELNYLPLTISQLNELARRYYTRDNIARKSTDPNLQLLYDYEKSPFWYRGYYGNNKKSPNTRQIDSSLHRFEVTHIITGHTIVADTISLHYDGKIINTDTKHAEGKSEALLIEGNTFYAVSEEKKKVLFTIPPLNQGTITKN</sequence>
<dbReference type="InterPro" id="IPR036249">
    <property type="entry name" value="Thioredoxin-like_sf"/>
</dbReference>